<dbReference type="Proteomes" id="UP001501207">
    <property type="component" value="Unassembled WGS sequence"/>
</dbReference>
<feature type="domain" description="HTH LytTR-type" evidence="3">
    <location>
        <begin position="143"/>
        <end position="247"/>
    </location>
</feature>
<dbReference type="InterPro" id="IPR001789">
    <property type="entry name" value="Sig_transdc_resp-reg_receiver"/>
</dbReference>
<dbReference type="PROSITE" id="PS50110">
    <property type="entry name" value="RESPONSE_REGULATORY"/>
    <property type="match status" value="1"/>
</dbReference>
<accession>A0ABP8G9G2</accession>
<dbReference type="PANTHER" id="PTHR37299:SF1">
    <property type="entry name" value="STAGE 0 SPORULATION PROTEIN A HOMOLOG"/>
    <property type="match status" value="1"/>
</dbReference>
<dbReference type="Gene3D" id="3.40.50.2300">
    <property type="match status" value="1"/>
</dbReference>
<evidence type="ECO:0000259" key="3">
    <source>
        <dbReference type="PROSITE" id="PS50930"/>
    </source>
</evidence>
<dbReference type="InterPro" id="IPR007492">
    <property type="entry name" value="LytTR_DNA-bd_dom"/>
</dbReference>
<comment type="caution">
    <text evidence="4">The sequence shown here is derived from an EMBL/GenBank/DDBJ whole genome shotgun (WGS) entry which is preliminary data.</text>
</comment>
<dbReference type="PROSITE" id="PS50930">
    <property type="entry name" value="HTH_LYTTR"/>
    <property type="match status" value="1"/>
</dbReference>
<dbReference type="SUPFAM" id="SSF52172">
    <property type="entry name" value="CheY-like"/>
    <property type="match status" value="1"/>
</dbReference>
<dbReference type="SMART" id="SM00850">
    <property type="entry name" value="LytTR"/>
    <property type="match status" value="1"/>
</dbReference>
<gene>
    <name evidence="4" type="ORF">GCM10023143_33320</name>
</gene>
<protein>
    <submittedName>
        <fullName evidence="4">LytTR family DNA-binding domain-containing protein</fullName>
    </submittedName>
</protein>
<dbReference type="Gene3D" id="2.40.50.1020">
    <property type="entry name" value="LytTr DNA-binding domain"/>
    <property type="match status" value="1"/>
</dbReference>
<feature type="modified residue" description="4-aspartylphosphate" evidence="1">
    <location>
        <position position="56"/>
    </location>
</feature>
<dbReference type="GO" id="GO:0003677">
    <property type="term" value="F:DNA binding"/>
    <property type="evidence" value="ECO:0007669"/>
    <property type="project" value="UniProtKB-KW"/>
</dbReference>
<dbReference type="PANTHER" id="PTHR37299">
    <property type="entry name" value="TRANSCRIPTIONAL REGULATOR-RELATED"/>
    <property type="match status" value="1"/>
</dbReference>
<sequence>MNMTKVILIDDEPLARAVIREYLQNLQDFEIVAECGDGFEAMKAIARHQPDLLFLDIQMPKISGFELLELLEEPPGVIFATAFDEYAIRAFEANAVDYLLKPFSRERFDKAVEKFRQQAAAGKTQVKTLLEKMESDAGPQHRIIVKINNVIKIIPLQDVQYLEAADDYVKVHTADGHFLKNKTMQFFEQSLPPQQFVRVHRSYILNISYITRLDPYEKEGYVAVLKTGAHIPVSKTGYPRLKTVLGL</sequence>
<feature type="domain" description="Response regulatory" evidence="2">
    <location>
        <begin position="5"/>
        <end position="116"/>
    </location>
</feature>
<keyword evidence="4" id="KW-0238">DNA-binding</keyword>
<evidence type="ECO:0000313" key="5">
    <source>
        <dbReference type="Proteomes" id="UP001501207"/>
    </source>
</evidence>
<organism evidence="4 5">
    <name type="scientific">Compostibacter hankyongensis</name>
    <dbReference type="NCBI Taxonomy" id="1007089"/>
    <lineage>
        <taxon>Bacteria</taxon>
        <taxon>Pseudomonadati</taxon>
        <taxon>Bacteroidota</taxon>
        <taxon>Chitinophagia</taxon>
        <taxon>Chitinophagales</taxon>
        <taxon>Chitinophagaceae</taxon>
        <taxon>Compostibacter</taxon>
    </lineage>
</organism>
<keyword evidence="5" id="KW-1185">Reference proteome</keyword>
<dbReference type="InterPro" id="IPR046947">
    <property type="entry name" value="LytR-like"/>
</dbReference>
<evidence type="ECO:0000259" key="2">
    <source>
        <dbReference type="PROSITE" id="PS50110"/>
    </source>
</evidence>
<dbReference type="Pfam" id="PF04397">
    <property type="entry name" value="LytTR"/>
    <property type="match status" value="1"/>
</dbReference>
<dbReference type="Pfam" id="PF00072">
    <property type="entry name" value="Response_reg"/>
    <property type="match status" value="1"/>
</dbReference>
<dbReference type="EMBL" id="BAABFN010000022">
    <property type="protein sequence ID" value="GAA4319705.1"/>
    <property type="molecule type" value="Genomic_DNA"/>
</dbReference>
<dbReference type="SMART" id="SM00448">
    <property type="entry name" value="REC"/>
    <property type="match status" value="1"/>
</dbReference>
<reference evidence="5" key="1">
    <citation type="journal article" date="2019" name="Int. J. Syst. Evol. Microbiol.">
        <title>The Global Catalogue of Microorganisms (GCM) 10K type strain sequencing project: providing services to taxonomists for standard genome sequencing and annotation.</title>
        <authorList>
            <consortium name="The Broad Institute Genomics Platform"/>
            <consortium name="The Broad Institute Genome Sequencing Center for Infectious Disease"/>
            <person name="Wu L."/>
            <person name="Ma J."/>
        </authorList>
    </citation>
    <scope>NUCLEOTIDE SEQUENCE [LARGE SCALE GENOMIC DNA]</scope>
    <source>
        <strain evidence="5">JCM 17664</strain>
    </source>
</reference>
<proteinExistence type="predicted"/>
<evidence type="ECO:0000313" key="4">
    <source>
        <dbReference type="EMBL" id="GAA4319705.1"/>
    </source>
</evidence>
<name>A0ABP8G9G2_9BACT</name>
<evidence type="ECO:0000256" key="1">
    <source>
        <dbReference type="PROSITE-ProRule" id="PRU00169"/>
    </source>
</evidence>
<dbReference type="InterPro" id="IPR011006">
    <property type="entry name" value="CheY-like_superfamily"/>
</dbReference>
<keyword evidence="1" id="KW-0597">Phosphoprotein</keyword>